<feature type="coiled-coil region" evidence="2">
    <location>
        <begin position="32"/>
        <end position="59"/>
    </location>
</feature>
<reference evidence="3 4" key="1">
    <citation type="submission" date="2018-08" db="EMBL/GenBank/DDBJ databases">
        <title>Bacillus chawlae sp. nov., Bacillus glennii sp. nov., and Bacillus saganii sp. nov. Isolated from the Vehicle Assembly Building at Kennedy Space Center where the Viking Spacecraft were Assembled.</title>
        <authorList>
            <person name="Seuylemezian A."/>
            <person name="Vaishampayan P."/>
        </authorList>
    </citation>
    <scope>NUCLEOTIDE SEQUENCE [LARGE SCALE GENOMIC DNA]</scope>
    <source>
        <strain evidence="3 4">V47-23a</strain>
    </source>
</reference>
<dbReference type="PANTHER" id="PTHR31088">
    <property type="entry name" value="MEMBRANE-ASSOCIATED PROTEIN VIPP1, CHLOROPLASTIC"/>
    <property type="match status" value="1"/>
</dbReference>
<dbReference type="InterPro" id="IPR007157">
    <property type="entry name" value="PspA_VIPP1"/>
</dbReference>
<keyword evidence="2" id="KW-0175">Coiled coil</keyword>
<dbReference type="Pfam" id="PF04012">
    <property type="entry name" value="PspA_IM30"/>
    <property type="match status" value="1"/>
</dbReference>
<organism evidence="3 4">
    <name type="scientific">Peribacillus saganii</name>
    <dbReference type="NCBI Taxonomy" id="2303992"/>
    <lineage>
        <taxon>Bacteria</taxon>
        <taxon>Bacillati</taxon>
        <taxon>Bacillota</taxon>
        <taxon>Bacilli</taxon>
        <taxon>Bacillales</taxon>
        <taxon>Bacillaceae</taxon>
        <taxon>Peribacillus</taxon>
    </lineage>
</organism>
<name>A0A372LNF2_9BACI</name>
<dbReference type="PANTHER" id="PTHR31088:SF6">
    <property type="entry name" value="PHAGE SHOCK PROTEIN A"/>
    <property type="match status" value="1"/>
</dbReference>
<proteinExistence type="inferred from homology"/>
<dbReference type="OrthoDB" id="2366053at2"/>
<evidence type="ECO:0000313" key="3">
    <source>
        <dbReference type="EMBL" id="RFU69141.1"/>
    </source>
</evidence>
<evidence type="ECO:0000256" key="2">
    <source>
        <dbReference type="SAM" id="Coils"/>
    </source>
</evidence>
<sequence>MKNLFNRIVNVITADIHEVLDQKEQKNPIATLNQYLRECEQETEKVRKLVERQHLLKEEFSREYLYARDLAEKRKRQAAIAKEAGESELHEFAVQEYGMFEERSFRLKDAMQKAAAQLTELERKYEEMRHKLKDMNIKRMELMGRENTVRAHYRMNQVLEPASYANQSFSRFSEMENYLERLEHKVNSAFYRNTIDARIHQLEKEQKHKETHSIS</sequence>
<evidence type="ECO:0000256" key="1">
    <source>
        <dbReference type="ARBA" id="ARBA00043985"/>
    </source>
</evidence>
<gene>
    <name evidence="3" type="ORF">D0469_10330</name>
</gene>
<dbReference type="Proteomes" id="UP000264541">
    <property type="component" value="Unassembled WGS sequence"/>
</dbReference>
<accession>A0A372LNF2</accession>
<feature type="coiled-coil region" evidence="2">
    <location>
        <begin position="104"/>
        <end position="138"/>
    </location>
</feature>
<comment type="caution">
    <text evidence="3">The sequence shown here is derived from an EMBL/GenBank/DDBJ whole genome shotgun (WGS) entry which is preliminary data.</text>
</comment>
<comment type="similarity">
    <text evidence="1">Belongs to the PspA/Vipp/IM30 family.</text>
</comment>
<dbReference type="EMBL" id="QVTE01000029">
    <property type="protein sequence ID" value="RFU69141.1"/>
    <property type="molecule type" value="Genomic_DNA"/>
</dbReference>
<dbReference type="RefSeq" id="WP_117326665.1">
    <property type="nucleotide sequence ID" value="NZ_QVTE01000029.1"/>
</dbReference>
<dbReference type="AlphaFoldDB" id="A0A372LNF2"/>
<protein>
    <submittedName>
        <fullName evidence="3">PspA/IM30 family protein</fullName>
    </submittedName>
</protein>
<keyword evidence="4" id="KW-1185">Reference proteome</keyword>
<dbReference type="SUPFAM" id="SSF158832">
    <property type="entry name" value="Tex N-terminal region-like"/>
    <property type="match status" value="1"/>
</dbReference>
<evidence type="ECO:0000313" key="4">
    <source>
        <dbReference type="Proteomes" id="UP000264541"/>
    </source>
</evidence>